<dbReference type="GO" id="GO:0005829">
    <property type="term" value="C:cytosol"/>
    <property type="evidence" value="ECO:0007669"/>
    <property type="project" value="TreeGrafter"/>
</dbReference>
<dbReference type="SUPFAM" id="SSF55387">
    <property type="entry name" value="Frataxin/Nqo15-like"/>
    <property type="match status" value="1"/>
</dbReference>
<dbReference type="RefSeq" id="WP_188027282.1">
    <property type="nucleotide sequence ID" value="NZ_JACHGR010000008.1"/>
</dbReference>
<dbReference type="AlphaFoldDB" id="A0A841GF17"/>
<evidence type="ECO:0000313" key="6">
    <source>
        <dbReference type="Proteomes" id="UP000585721"/>
    </source>
</evidence>
<dbReference type="PROSITE" id="PS50810">
    <property type="entry name" value="FRATAXIN_2"/>
    <property type="match status" value="1"/>
</dbReference>
<comment type="caution">
    <text evidence="5">The sequence shown here is derived from an EMBL/GenBank/DDBJ whole genome shotgun (WGS) entry which is preliminary data.</text>
</comment>
<keyword evidence="2 4" id="KW-0479">Metal-binding</keyword>
<evidence type="ECO:0000313" key="5">
    <source>
        <dbReference type="EMBL" id="MBB6056559.1"/>
    </source>
</evidence>
<comment type="similarity">
    <text evidence="1 4">Belongs to the frataxin family.</text>
</comment>
<dbReference type="HAMAP" id="MF_00142">
    <property type="entry name" value="CyaY"/>
    <property type="match status" value="1"/>
</dbReference>
<protein>
    <recommendedName>
        <fullName evidence="4">Iron-sulfur cluster assembly protein CyaY</fullName>
    </recommendedName>
</protein>
<dbReference type="Proteomes" id="UP000585721">
    <property type="component" value="Unassembled WGS sequence"/>
</dbReference>
<name>A0A841GF17_9GAMM</name>
<dbReference type="PROSITE" id="PS01344">
    <property type="entry name" value="FRATAXIN_1"/>
    <property type="match status" value="1"/>
</dbReference>
<dbReference type="SMART" id="SM01219">
    <property type="entry name" value="Frataxin_Cyay"/>
    <property type="match status" value="1"/>
</dbReference>
<keyword evidence="6" id="KW-1185">Reference proteome</keyword>
<dbReference type="GO" id="GO:0016226">
    <property type="term" value="P:iron-sulfur cluster assembly"/>
    <property type="evidence" value="ECO:0007669"/>
    <property type="project" value="UniProtKB-UniRule"/>
</dbReference>
<dbReference type="Pfam" id="PF01491">
    <property type="entry name" value="Frataxin_Cyay"/>
    <property type="match status" value="1"/>
</dbReference>
<dbReference type="NCBIfam" id="TIGR03421">
    <property type="entry name" value="FeS_CyaY"/>
    <property type="match status" value="1"/>
</dbReference>
<dbReference type="InterPro" id="IPR020895">
    <property type="entry name" value="Frataxin_CS"/>
</dbReference>
<dbReference type="GO" id="GO:0008199">
    <property type="term" value="F:ferric iron binding"/>
    <property type="evidence" value="ECO:0007669"/>
    <property type="project" value="InterPro"/>
</dbReference>
<dbReference type="InterPro" id="IPR047584">
    <property type="entry name" value="CyaY"/>
</dbReference>
<evidence type="ECO:0000256" key="3">
    <source>
        <dbReference type="ARBA" id="ARBA00023004"/>
    </source>
</evidence>
<reference evidence="5 6" key="1">
    <citation type="submission" date="2020-08" db="EMBL/GenBank/DDBJ databases">
        <title>Genomic Encyclopedia of Type Strains, Phase IV (KMG-IV): sequencing the most valuable type-strain genomes for metagenomic binning, comparative biology and taxonomic classification.</title>
        <authorList>
            <person name="Goeker M."/>
        </authorList>
    </citation>
    <scope>NUCLEOTIDE SEQUENCE [LARGE SCALE GENOMIC DNA]</scope>
    <source>
        <strain evidence="5 6">DSM 22975</strain>
    </source>
</reference>
<accession>A0A841GF17</accession>
<dbReference type="InterPro" id="IPR036524">
    <property type="entry name" value="Frataxin/CyaY_sf"/>
</dbReference>
<dbReference type="Gene3D" id="3.30.920.10">
    <property type="entry name" value="Frataxin/CyaY"/>
    <property type="match status" value="1"/>
</dbReference>
<organism evidence="5 6">
    <name type="scientific">Tolumonas osonensis</name>
    <dbReference type="NCBI Taxonomy" id="675874"/>
    <lineage>
        <taxon>Bacteria</taxon>
        <taxon>Pseudomonadati</taxon>
        <taxon>Pseudomonadota</taxon>
        <taxon>Gammaproteobacteria</taxon>
        <taxon>Aeromonadales</taxon>
        <taxon>Aeromonadaceae</taxon>
        <taxon>Tolumonas</taxon>
    </lineage>
</organism>
<evidence type="ECO:0000256" key="2">
    <source>
        <dbReference type="ARBA" id="ARBA00022723"/>
    </source>
</evidence>
<dbReference type="GO" id="GO:0008198">
    <property type="term" value="F:ferrous iron binding"/>
    <property type="evidence" value="ECO:0007669"/>
    <property type="project" value="TreeGrafter"/>
</dbReference>
<dbReference type="PANTHER" id="PTHR16821">
    <property type="entry name" value="FRATAXIN"/>
    <property type="match status" value="1"/>
</dbReference>
<evidence type="ECO:0000256" key="1">
    <source>
        <dbReference type="ARBA" id="ARBA00008183"/>
    </source>
</evidence>
<proteinExistence type="inferred from homology"/>
<dbReference type="CDD" id="cd00503">
    <property type="entry name" value="Frataxin"/>
    <property type="match status" value="1"/>
</dbReference>
<dbReference type="EMBL" id="JACHGR010000008">
    <property type="protein sequence ID" value="MBB6056559.1"/>
    <property type="molecule type" value="Genomic_DNA"/>
</dbReference>
<dbReference type="PANTHER" id="PTHR16821:SF2">
    <property type="entry name" value="FRATAXIN, MITOCHONDRIAL"/>
    <property type="match status" value="1"/>
</dbReference>
<keyword evidence="3 4" id="KW-0408">Iron</keyword>
<comment type="function">
    <text evidence="4">Involved in iron-sulfur (Fe-S) cluster assembly. May act as a regulator of Fe-S biogenesis.</text>
</comment>
<evidence type="ECO:0000256" key="4">
    <source>
        <dbReference type="HAMAP-Rule" id="MF_00142"/>
    </source>
</evidence>
<gene>
    <name evidence="4" type="primary">cyaY</name>
    <name evidence="5" type="ORF">HNR75_002497</name>
</gene>
<dbReference type="InterPro" id="IPR002908">
    <property type="entry name" value="Frataxin/CyaY"/>
</dbReference>
<sequence>MKDSEFHALVEGRYQVIEQAIDNCETDIDCELNSGVMTLTFVNGSKIIINKQEPLHQIWVATRENGYHFDWKDGHWIDNRGGRELMELLSDACSKQSGETVTLG</sequence>